<reference evidence="2" key="1">
    <citation type="submission" date="2021-04" db="EMBL/GenBank/DDBJ databases">
        <title>Genome seq and assembly of Streptomyces sp. RG38.</title>
        <authorList>
            <person name="Chhetri G."/>
        </authorList>
    </citation>
    <scope>NUCLEOTIDE SEQUENCE</scope>
    <source>
        <strain evidence="2">RG38</strain>
    </source>
</reference>
<accession>A0A940XKK4</accession>
<feature type="region of interest" description="Disordered" evidence="1">
    <location>
        <begin position="1"/>
        <end position="56"/>
    </location>
</feature>
<gene>
    <name evidence="2" type="ORF">J5Y05_27600</name>
</gene>
<name>A0A940XKK4_9ACTN</name>
<proteinExistence type="predicted"/>
<feature type="compositionally biased region" description="Basic and acidic residues" evidence="1">
    <location>
        <begin position="35"/>
        <end position="56"/>
    </location>
</feature>
<dbReference type="Proteomes" id="UP000677875">
    <property type="component" value="Unassembled WGS sequence"/>
</dbReference>
<evidence type="ECO:0000313" key="3">
    <source>
        <dbReference type="Proteomes" id="UP000677875"/>
    </source>
</evidence>
<protein>
    <submittedName>
        <fullName evidence="2">Uncharacterized protein</fullName>
    </submittedName>
</protein>
<feature type="compositionally biased region" description="Polar residues" evidence="1">
    <location>
        <begin position="1"/>
        <end position="10"/>
    </location>
</feature>
<evidence type="ECO:0000256" key="1">
    <source>
        <dbReference type="SAM" id="MobiDB-lite"/>
    </source>
</evidence>
<sequence>MSDFTPTPSQAEGERDDEQDSGRLSPPHPTPSQAEGEREETPPAGEDREADDPRRS</sequence>
<dbReference type="AlphaFoldDB" id="A0A940XKK4"/>
<keyword evidence="3" id="KW-1185">Reference proteome</keyword>
<comment type="caution">
    <text evidence="2">The sequence shown here is derived from an EMBL/GenBank/DDBJ whole genome shotgun (WGS) entry which is preliminary data.</text>
</comment>
<organism evidence="2 3">
    <name type="scientific">Streptomyces tagetis</name>
    <dbReference type="NCBI Taxonomy" id="2820809"/>
    <lineage>
        <taxon>Bacteria</taxon>
        <taxon>Bacillati</taxon>
        <taxon>Actinomycetota</taxon>
        <taxon>Actinomycetes</taxon>
        <taxon>Kitasatosporales</taxon>
        <taxon>Streptomycetaceae</taxon>
        <taxon>Streptomyces</taxon>
    </lineage>
</organism>
<dbReference type="EMBL" id="JAGPNL010000009">
    <property type="protein sequence ID" value="MBQ0830221.1"/>
    <property type="molecule type" value="Genomic_DNA"/>
</dbReference>
<evidence type="ECO:0000313" key="2">
    <source>
        <dbReference type="EMBL" id="MBQ0830221.1"/>
    </source>
</evidence>
<dbReference type="RefSeq" id="WP_210875874.1">
    <property type="nucleotide sequence ID" value="NZ_JAGPNL010000009.1"/>
</dbReference>